<dbReference type="SUPFAM" id="SSF51695">
    <property type="entry name" value="PLC-like phosphodiesterases"/>
    <property type="match status" value="1"/>
</dbReference>
<dbReference type="EC" id="3.1.4.46" evidence="2"/>
<dbReference type="GO" id="GO:0006071">
    <property type="term" value="P:glycerol metabolic process"/>
    <property type="evidence" value="ECO:0007669"/>
    <property type="project" value="UniProtKB-KW"/>
</dbReference>
<evidence type="ECO:0000256" key="3">
    <source>
        <dbReference type="ARBA" id="ARBA00022729"/>
    </source>
</evidence>
<dbReference type="Pfam" id="PF03009">
    <property type="entry name" value="GDPD"/>
    <property type="match status" value="1"/>
</dbReference>
<dbReference type="RefSeq" id="WP_109684864.1">
    <property type="nucleotide sequence ID" value="NZ_QGDN01000001.1"/>
</dbReference>
<dbReference type="Gene3D" id="3.20.20.190">
    <property type="entry name" value="Phosphatidylinositol (PI) phosphodiesterase"/>
    <property type="match status" value="1"/>
</dbReference>
<organism evidence="8 9">
    <name type="scientific">Branchiibius hedensis</name>
    <dbReference type="NCBI Taxonomy" id="672460"/>
    <lineage>
        <taxon>Bacteria</taxon>
        <taxon>Bacillati</taxon>
        <taxon>Actinomycetota</taxon>
        <taxon>Actinomycetes</taxon>
        <taxon>Micrococcales</taxon>
        <taxon>Dermacoccaceae</taxon>
        <taxon>Branchiibius</taxon>
    </lineage>
</organism>
<dbReference type="InterPro" id="IPR030395">
    <property type="entry name" value="GP_PDE_dom"/>
</dbReference>
<evidence type="ECO:0000256" key="4">
    <source>
        <dbReference type="ARBA" id="ARBA00022798"/>
    </source>
</evidence>
<evidence type="ECO:0000256" key="6">
    <source>
        <dbReference type="ARBA" id="ARBA00047512"/>
    </source>
</evidence>
<keyword evidence="3" id="KW-0732">Signal</keyword>
<comment type="catalytic activity">
    <reaction evidence="6">
        <text>a sn-glycero-3-phosphodiester + H2O = an alcohol + sn-glycerol 3-phosphate + H(+)</text>
        <dbReference type="Rhea" id="RHEA:12969"/>
        <dbReference type="ChEBI" id="CHEBI:15377"/>
        <dbReference type="ChEBI" id="CHEBI:15378"/>
        <dbReference type="ChEBI" id="CHEBI:30879"/>
        <dbReference type="ChEBI" id="CHEBI:57597"/>
        <dbReference type="ChEBI" id="CHEBI:83408"/>
        <dbReference type="EC" id="3.1.4.46"/>
    </reaction>
</comment>
<dbReference type="PANTHER" id="PTHR43620">
    <property type="entry name" value="GLYCEROPHOSPHORYL DIESTER PHOSPHODIESTERASE"/>
    <property type="match status" value="1"/>
</dbReference>
<dbReference type="OrthoDB" id="9758957at2"/>
<dbReference type="PROSITE" id="PS51704">
    <property type="entry name" value="GP_PDE"/>
    <property type="match status" value="1"/>
</dbReference>
<proteinExistence type="inferred from homology"/>
<dbReference type="GO" id="GO:0008889">
    <property type="term" value="F:glycerophosphodiester phosphodiesterase activity"/>
    <property type="evidence" value="ECO:0007669"/>
    <property type="project" value="UniProtKB-EC"/>
</dbReference>
<dbReference type="EMBL" id="UESZ01000001">
    <property type="protein sequence ID" value="SSA34283.1"/>
    <property type="molecule type" value="Genomic_DNA"/>
</dbReference>
<gene>
    <name evidence="8" type="ORF">SAMN04489750_1594</name>
</gene>
<evidence type="ECO:0000313" key="8">
    <source>
        <dbReference type="EMBL" id="SSA34283.1"/>
    </source>
</evidence>
<evidence type="ECO:0000256" key="2">
    <source>
        <dbReference type="ARBA" id="ARBA00012247"/>
    </source>
</evidence>
<evidence type="ECO:0000259" key="7">
    <source>
        <dbReference type="PROSITE" id="PS51704"/>
    </source>
</evidence>
<dbReference type="Proteomes" id="UP000250028">
    <property type="component" value="Unassembled WGS sequence"/>
</dbReference>
<evidence type="ECO:0000256" key="5">
    <source>
        <dbReference type="ARBA" id="ARBA00022801"/>
    </source>
</evidence>
<feature type="domain" description="GP-PDE" evidence="7">
    <location>
        <begin position="10"/>
        <end position="337"/>
    </location>
</feature>
<name>A0A2Y9C1G5_9MICO</name>
<dbReference type="PANTHER" id="PTHR43620:SF7">
    <property type="entry name" value="GLYCEROPHOSPHODIESTER PHOSPHODIESTERASE GDPD5-RELATED"/>
    <property type="match status" value="1"/>
</dbReference>
<comment type="similarity">
    <text evidence="1">Belongs to the glycerophosphoryl diester phosphodiesterase family.</text>
</comment>
<dbReference type="InterPro" id="IPR017946">
    <property type="entry name" value="PLC-like_Pdiesterase_TIM-brl"/>
</dbReference>
<keyword evidence="5" id="KW-0378">Hydrolase</keyword>
<reference evidence="9" key="1">
    <citation type="submission" date="2016-10" db="EMBL/GenBank/DDBJ databases">
        <authorList>
            <person name="Varghese N."/>
            <person name="Submissions S."/>
        </authorList>
    </citation>
    <scope>NUCLEOTIDE SEQUENCE [LARGE SCALE GENOMIC DNA]</scope>
    <source>
        <strain evidence="9">DSM 22951</strain>
    </source>
</reference>
<accession>A0A2Y9C1G5</accession>
<keyword evidence="9" id="KW-1185">Reference proteome</keyword>
<evidence type="ECO:0000313" key="9">
    <source>
        <dbReference type="Proteomes" id="UP000250028"/>
    </source>
</evidence>
<dbReference type="GO" id="GO:0042597">
    <property type="term" value="C:periplasmic space"/>
    <property type="evidence" value="ECO:0007669"/>
    <property type="project" value="TreeGrafter"/>
</dbReference>
<dbReference type="GO" id="GO:0006629">
    <property type="term" value="P:lipid metabolic process"/>
    <property type="evidence" value="ECO:0007669"/>
    <property type="project" value="InterPro"/>
</dbReference>
<keyword evidence="4" id="KW-0319">Glycerol metabolism</keyword>
<protein>
    <recommendedName>
        <fullName evidence="2">glycerophosphodiester phosphodiesterase</fullName>
        <ecNumber evidence="2">3.1.4.46</ecNumber>
    </recommendedName>
</protein>
<dbReference type="AlphaFoldDB" id="A0A2Y9C1G5"/>
<evidence type="ECO:0000256" key="1">
    <source>
        <dbReference type="ARBA" id="ARBA00007277"/>
    </source>
</evidence>
<sequence length="345" mass="38345">MVAYRLDEPPLVIGHRGASGYRPEHTLPAYELAARLGADSLEADLVMTADGVAICRHENELSRTTDVAARREFADRRTSRVVDGVERTGWFSEDFTLAEIKTLWAVERLPRLRQANTIYERRLRIPTFDELLALRRSLSQELSRIVGVSPELKHAAYFRARGLDLEGAVTHALRDARLDAPNAPVFVQSFELTSLIRLREDLGLRTPLLMLTEREGAPSDLAGTADARTYADLVTPRALRLISTWVTGIGPSKDQVIVRRSDGSLGRPTDLVRHAHDVGLRVHVWTFRTENTFLPVDLRSSRVPQEFGDGLAELAIFARAGVDALITDHPDVAVHARAEVFAHAG</sequence>